<dbReference type="CDD" id="cd13580">
    <property type="entry name" value="PBP2_AlgQ_like_1"/>
    <property type="match status" value="1"/>
</dbReference>
<name>A0A3D9KA62_9BACL</name>
<dbReference type="RefSeq" id="WP_181917637.1">
    <property type="nucleotide sequence ID" value="NZ_QRDZ01000008.1"/>
</dbReference>
<evidence type="ECO:0000256" key="1">
    <source>
        <dbReference type="ARBA" id="ARBA00022729"/>
    </source>
</evidence>
<comment type="caution">
    <text evidence="4">The sequence shown here is derived from an EMBL/GenBank/DDBJ whole genome shotgun (WGS) entry which is preliminary data.</text>
</comment>
<dbReference type="InterPro" id="IPR050490">
    <property type="entry name" value="Bact_solute-bd_prot1"/>
</dbReference>
<reference evidence="4 5" key="1">
    <citation type="submission" date="2018-07" db="EMBL/GenBank/DDBJ databases">
        <title>Genomic Encyclopedia of Type Strains, Phase III (KMG-III): the genomes of soil and plant-associated and newly described type strains.</title>
        <authorList>
            <person name="Whitman W."/>
        </authorList>
    </citation>
    <scope>NUCLEOTIDE SEQUENCE [LARGE SCALE GENOMIC DNA]</scope>
    <source>
        <strain evidence="4 5">CECT 7287</strain>
    </source>
</reference>
<accession>A0A3D9KA62</accession>
<sequence length="586" mass="63622">MDGKIRKRAIMLLLIAMIVLAAACSKKEAEDQSPSASGSVAPSASSVAESPTAGEEADPFGKYDPPITLSTVKILCDCSKFAPGETADKNIWIDGYLKDLGIDMKVKWSVVGNQPGGAGEQKLNVSIASGDLPDIIPVGAKQLKQLVDAGLAEDLSGLLEKYGSPQLKKFMNDNGGLALKTATFDGKLLALPDPAASIDVAALIWVRKDWLDKLGLPEPKTMADVLSIADAFTNKDPDGNGKKDTFGLGLTKDLYGTGLYDLTGFFEGYHAYNTWIQDESGKLVHGATQPNMKTALGKLQEMFKAGQIDPEFGVKDNTKVNESVVSGKIGMEFGAHWNAFYPFPDAYKQDPAADWRPYPIVSADANPAVPSVGLGINKEQIDQAYFVFKKGSPHPEALIKLANYYVDKEYGFETGGYDTQFHQPTDKDGNNPDGYSRWPLAAVIVADPNQNINIYRGVKAIMENNDQNAMKNDSAVGNYKLVADFMATKNPASYANALWAAPENSGLGILQYYLDNNLTTSNQFYGSDTPTMVQKKATLEKLQLERFTKIIMGGSLDMFDQFVSDWKKLGGDAITQEVNDWLAAQH</sequence>
<dbReference type="Gene3D" id="3.40.190.10">
    <property type="entry name" value="Periplasmic binding protein-like II"/>
    <property type="match status" value="2"/>
</dbReference>
<dbReference type="PANTHER" id="PTHR43649">
    <property type="entry name" value="ARABINOSE-BINDING PROTEIN-RELATED"/>
    <property type="match status" value="1"/>
</dbReference>
<evidence type="ECO:0000313" key="5">
    <source>
        <dbReference type="Proteomes" id="UP000256977"/>
    </source>
</evidence>
<dbReference type="PANTHER" id="PTHR43649:SF33">
    <property type="entry name" value="POLYGALACTURONAN_RHAMNOGALACTURONAN-BINDING PROTEIN YTCQ"/>
    <property type="match status" value="1"/>
</dbReference>
<dbReference type="Proteomes" id="UP000256977">
    <property type="component" value="Unassembled WGS sequence"/>
</dbReference>
<keyword evidence="5" id="KW-1185">Reference proteome</keyword>
<evidence type="ECO:0000256" key="2">
    <source>
        <dbReference type="SAM" id="MobiDB-lite"/>
    </source>
</evidence>
<dbReference type="EMBL" id="QRDZ01000008">
    <property type="protein sequence ID" value="RED83172.1"/>
    <property type="molecule type" value="Genomic_DNA"/>
</dbReference>
<gene>
    <name evidence="4" type="ORF">DFP98_10814</name>
</gene>
<organism evidence="4 5">
    <name type="scientific">Cohnella phaseoli</name>
    <dbReference type="NCBI Taxonomy" id="456490"/>
    <lineage>
        <taxon>Bacteria</taxon>
        <taxon>Bacillati</taxon>
        <taxon>Bacillota</taxon>
        <taxon>Bacilli</taxon>
        <taxon>Bacillales</taxon>
        <taxon>Paenibacillaceae</taxon>
        <taxon>Cohnella</taxon>
    </lineage>
</organism>
<feature type="region of interest" description="Disordered" evidence="2">
    <location>
        <begin position="31"/>
        <end position="61"/>
    </location>
</feature>
<feature type="signal peptide" evidence="3">
    <location>
        <begin position="1"/>
        <end position="21"/>
    </location>
</feature>
<proteinExistence type="predicted"/>
<evidence type="ECO:0000256" key="3">
    <source>
        <dbReference type="SAM" id="SignalP"/>
    </source>
</evidence>
<evidence type="ECO:0000313" key="4">
    <source>
        <dbReference type="EMBL" id="RED83172.1"/>
    </source>
</evidence>
<dbReference type="PROSITE" id="PS51257">
    <property type="entry name" value="PROKAR_LIPOPROTEIN"/>
    <property type="match status" value="1"/>
</dbReference>
<dbReference type="AlphaFoldDB" id="A0A3D9KA62"/>
<keyword evidence="1 3" id="KW-0732">Signal</keyword>
<feature type="chain" id="PRO_5038895402" evidence="3">
    <location>
        <begin position="22"/>
        <end position="586"/>
    </location>
</feature>
<dbReference type="SUPFAM" id="SSF53850">
    <property type="entry name" value="Periplasmic binding protein-like II"/>
    <property type="match status" value="1"/>
</dbReference>
<feature type="compositionally biased region" description="Low complexity" evidence="2">
    <location>
        <begin position="33"/>
        <end position="53"/>
    </location>
</feature>
<protein>
    <submittedName>
        <fullName evidence="4">Putative aldouronate transport system substrate-binding protein</fullName>
    </submittedName>
</protein>